<reference evidence="3 4" key="1">
    <citation type="journal article" date="2021" name="Arch. Microbiol.">
        <title>Myceligenerans indicum sp. nov., an actinobacterium isolated from mangrove sediment of Sundarbans, India.</title>
        <authorList>
            <person name="Asha K."/>
            <person name="Bhadury P."/>
        </authorList>
    </citation>
    <scope>NUCLEOTIDE SEQUENCE [LARGE SCALE GENOMIC DNA]</scope>
    <source>
        <strain evidence="3 4">I2</strain>
    </source>
</reference>
<accession>A0ABS1LGU8</accession>
<evidence type="ECO:0008006" key="5">
    <source>
        <dbReference type="Google" id="ProtNLM"/>
    </source>
</evidence>
<organism evidence="3 4">
    <name type="scientific">Myceligenerans indicum</name>
    <dbReference type="NCBI Taxonomy" id="2593663"/>
    <lineage>
        <taxon>Bacteria</taxon>
        <taxon>Bacillati</taxon>
        <taxon>Actinomycetota</taxon>
        <taxon>Actinomycetes</taxon>
        <taxon>Micrococcales</taxon>
        <taxon>Promicromonosporaceae</taxon>
        <taxon>Myceligenerans</taxon>
    </lineage>
</organism>
<evidence type="ECO:0000256" key="1">
    <source>
        <dbReference type="SAM" id="MobiDB-lite"/>
    </source>
</evidence>
<feature type="transmembrane region" description="Helical" evidence="2">
    <location>
        <begin position="43"/>
        <end position="64"/>
    </location>
</feature>
<comment type="caution">
    <text evidence="3">The sequence shown here is derived from an EMBL/GenBank/DDBJ whole genome shotgun (WGS) entry which is preliminary data.</text>
</comment>
<name>A0ABS1LGU8_9MICO</name>
<gene>
    <name evidence="3" type="ORF">HGK34_00755</name>
</gene>
<dbReference type="Proteomes" id="UP000675409">
    <property type="component" value="Unassembled WGS sequence"/>
</dbReference>
<dbReference type="RefSeq" id="WP_201844648.1">
    <property type="nucleotide sequence ID" value="NZ_JABBYC010000001.1"/>
</dbReference>
<keyword evidence="2" id="KW-0472">Membrane</keyword>
<feature type="region of interest" description="Disordered" evidence="1">
    <location>
        <begin position="107"/>
        <end position="134"/>
    </location>
</feature>
<dbReference type="EMBL" id="JABBYC010000001">
    <property type="protein sequence ID" value="MBL0884822.1"/>
    <property type="molecule type" value="Genomic_DNA"/>
</dbReference>
<protein>
    <recommendedName>
        <fullName evidence="5">DUF4245 domain-containing protein</fullName>
    </recommendedName>
</protein>
<sequence length="247" mass="25584">MTENHNTWATHLRRVGAGVVPPTPADPHVMAAVAVRRTRVRRAVVAGVSVTGAVAAIAGTAFALGGSAQPPEALPGAAMVSATEAAAVGTVPEGWHVEHLRDLSFALPPEFEGDGPNPPEPGEESWTWSDDRDPDVHRSVHVEVVTPEYAYYDATAGGTRSTPGDGAEEFEVAGAGVATVEDMTEELKAAAGTADGRDAGTPGPDSPRVARIIVHPAGSDARYVIHVNVPADSDDLLDGLRESLRVG</sequence>
<keyword evidence="2" id="KW-1133">Transmembrane helix</keyword>
<evidence type="ECO:0000256" key="2">
    <source>
        <dbReference type="SAM" id="Phobius"/>
    </source>
</evidence>
<keyword evidence="2" id="KW-0812">Transmembrane</keyword>
<evidence type="ECO:0000313" key="4">
    <source>
        <dbReference type="Proteomes" id="UP000675409"/>
    </source>
</evidence>
<evidence type="ECO:0000313" key="3">
    <source>
        <dbReference type="EMBL" id="MBL0884822.1"/>
    </source>
</evidence>
<keyword evidence="4" id="KW-1185">Reference proteome</keyword>
<proteinExistence type="predicted"/>